<dbReference type="PANTHER" id="PTHR10027:SF33">
    <property type="entry name" value="CALCIUM-ACTIVATED POTASSIUM CHANNEL SUBUNIT ALPHA-1-RELATED"/>
    <property type="match status" value="1"/>
</dbReference>
<dbReference type="RefSeq" id="XP_065651378.1">
    <property type="nucleotide sequence ID" value="XM_065795306.1"/>
</dbReference>
<evidence type="ECO:0000256" key="6">
    <source>
        <dbReference type="ARBA" id="ARBA00022882"/>
    </source>
</evidence>
<evidence type="ECO:0000313" key="20">
    <source>
        <dbReference type="RefSeq" id="XP_065651378.1"/>
    </source>
</evidence>
<keyword evidence="18" id="KW-1185">Reference proteome</keyword>
<dbReference type="InterPro" id="IPR003148">
    <property type="entry name" value="RCK_N"/>
</dbReference>
<comment type="catalytic activity">
    <reaction evidence="12">
        <text>K(+)(in) = K(+)(out)</text>
        <dbReference type="Rhea" id="RHEA:29463"/>
        <dbReference type="ChEBI" id="CHEBI:29103"/>
    </reaction>
</comment>
<dbReference type="SUPFAM" id="SSF81324">
    <property type="entry name" value="Voltage-gated potassium channels"/>
    <property type="match status" value="1"/>
</dbReference>
<evidence type="ECO:0000256" key="9">
    <source>
        <dbReference type="ARBA" id="ARBA00023065"/>
    </source>
</evidence>
<keyword evidence="4 13" id="KW-0812">Transmembrane</keyword>
<protein>
    <submittedName>
        <fullName evidence="19 20">Calcium-activated potassium channel slowpoke isoform X4</fullName>
    </submittedName>
</protein>
<feature type="transmembrane region" description="Helical" evidence="13">
    <location>
        <begin position="73"/>
        <end position="93"/>
    </location>
</feature>
<feature type="domain" description="Potassium channel" evidence="15">
    <location>
        <begin position="111"/>
        <end position="197"/>
    </location>
</feature>
<organism evidence="18 19">
    <name type="scientific">Hydra vulgaris</name>
    <name type="common">Hydra</name>
    <name type="synonym">Hydra attenuata</name>
    <dbReference type="NCBI Taxonomy" id="6087"/>
    <lineage>
        <taxon>Eukaryota</taxon>
        <taxon>Metazoa</taxon>
        <taxon>Cnidaria</taxon>
        <taxon>Hydrozoa</taxon>
        <taxon>Hydroidolina</taxon>
        <taxon>Anthoathecata</taxon>
        <taxon>Aplanulata</taxon>
        <taxon>Hydridae</taxon>
        <taxon>Hydra</taxon>
    </lineage>
</organism>
<dbReference type="Pfam" id="PF07885">
    <property type="entry name" value="Ion_trans_2"/>
    <property type="match status" value="1"/>
</dbReference>
<evidence type="ECO:0000256" key="3">
    <source>
        <dbReference type="ARBA" id="ARBA00022538"/>
    </source>
</evidence>
<dbReference type="PRINTS" id="PR01449">
    <property type="entry name" value="BKCHANNELA"/>
</dbReference>
<dbReference type="PANTHER" id="PTHR10027">
    <property type="entry name" value="CALCIUM-ACTIVATED POTASSIUM CHANNEL ALPHA CHAIN"/>
    <property type="match status" value="1"/>
</dbReference>
<evidence type="ECO:0000256" key="10">
    <source>
        <dbReference type="ARBA" id="ARBA00023136"/>
    </source>
</evidence>
<evidence type="ECO:0000259" key="14">
    <source>
        <dbReference type="Pfam" id="PF03493"/>
    </source>
</evidence>
<evidence type="ECO:0000256" key="11">
    <source>
        <dbReference type="ARBA" id="ARBA00023303"/>
    </source>
</evidence>
<proteinExistence type="predicted"/>
<reference evidence="19 20" key="1">
    <citation type="submission" date="2025-05" db="UniProtKB">
        <authorList>
            <consortium name="RefSeq"/>
        </authorList>
    </citation>
    <scope>IDENTIFICATION</scope>
</reference>
<evidence type="ECO:0000256" key="12">
    <source>
        <dbReference type="ARBA" id="ARBA00034430"/>
    </source>
</evidence>
<name>A0ABM4BQG0_HYDVU</name>
<evidence type="ECO:0000256" key="8">
    <source>
        <dbReference type="ARBA" id="ARBA00022989"/>
    </source>
</evidence>
<feature type="domain" description="RCK N-terminal" evidence="17">
    <location>
        <begin position="583"/>
        <end position="702"/>
    </location>
</feature>
<keyword evidence="5" id="KW-0631">Potassium channel</keyword>
<keyword evidence="9" id="KW-0406">Ion transport</keyword>
<evidence type="ECO:0000256" key="13">
    <source>
        <dbReference type="SAM" id="Phobius"/>
    </source>
</evidence>
<keyword evidence="8 13" id="KW-1133">Transmembrane helix</keyword>
<evidence type="ECO:0000256" key="1">
    <source>
        <dbReference type="ARBA" id="ARBA00004141"/>
    </source>
</evidence>
<dbReference type="Pfam" id="PF21014">
    <property type="entry name" value="Slowpoke_C"/>
    <property type="match status" value="1"/>
</dbReference>
<dbReference type="Pfam" id="PF22614">
    <property type="entry name" value="Slo-like_RCK"/>
    <property type="match status" value="2"/>
</dbReference>
<feature type="transmembrane region" description="Helical" evidence="13">
    <location>
        <begin position="105"/>
        <end position="124"/>
    </location>
</feature>
<evidence type="ECO:0000256" key="2">
    <source>
        <dbReference type="ARBA" id="ARBA00022448"/>
    </source>
</evidence>
<evidence type="ECO:0000256" key="7">
    <source>
        <dbReference type="ARBA" id="ARBA00022958"/>
    </source>
</evidence>
<dbReference type="InterPro" id="IPR003929">
    <property type="entry name" value="K_chnl_BK_asu"/>
</dbReference>
<keyword evidence="6" id="KW-0851">Voltage-gated channel</keyword>
<dbReference type="RefSeq" id="XP_065651377.1">
    <property type="nucleotide sequence ID" value="XM_065795305.1"/>
</dbReference>
<feature type="domain" description="Ca2+-activated K+ channel Slowpoke-like C-terminal" evidence="16">
    <location>
        <begin position="809"/>
        <end position="928"/>
    </location>
</feature>
<feature type="domain" description="RCK N-terminal" evidence="17">
    <location>
        <begin position="213"/>
        <end position="329"/>
    </location>
</feature>
<accession>A0ABM4BQG0</accession>
<dbReference type="GO" id="GO:0034220">
    <property type="term" value="P:monoatomic ion transmembrane transport"/>
    <property type="evidence" value="ECO:0007669"/>
    <property type="project" value="UniProtKB-KW"/>
</dbReference>
<dbReference type="InterPro" id="IPR013099">
    <property type="entry name" value="K_chnl_dom"/>
</dbReference>
<feature type="transmembrane region" description="Helical" evidence="13">
    <location>
        <begin position="144"/>
        <end position="161"/>
    </location>
</feature>
<evidence type="ECO:0000256" key="4">
    <source>
        <dbReference type="ARBA" id="ARBA00022692"/>
    </source>
</evidence>
<keyword evidence="3" id="KW-0633">Potassium transport</keyword>
<keyword evidence="10 13" id="KW-0472">Membrane</keyword>
<dbReference type="Proteomes" id="UP001652625">
    <property type="component" value="Chromosome 04"/>
</dbReference>
<keyword evidence="11 19" id="KW-0407">Ion channel</keyword>
<comment type="subcellular location">
    <subcellularLocation>
        <location evidence="1">Membrane</location>
        <topology evidence="1">Multi-pass membrane protein</topology>
    </subcellularLocation>
</comment>
<dbReference type="InterPro" id="IPR047871">
    <property type="entry name" value="K_chnl_Slo-like"/>
</dbReference>
<dbReference type="Gene3D" id="1.10.287.70">
    <property type="match status" value="1"/>
</dbReference>
<feature type="domain" description="Calcium-activated potassium channel BK alpha subunit" evidence="14">
    <location>
        <begin position="352"/>
        <end position="443"/>
    </location>
</feature>
<gene>
    <name evidence="19 20" type="primary">LOC101236626</name>
</gene>
<evidence type="ECO:0000259" key="15">
    <source>
        <dbReference type="Pfam" id="PF07885"/>
    </source>
</evidence>
<evidence type="ECO:0000313" key="18">
    <source>
        <dbReference type="Proteomes" id="UP001652625"/>
    </source>
</evidence>
<sequence>MSSDPIEHCISNDRALWKVEMILYIFFLFHFFIRFFAAQDKLVFWSTDLMTIVDILTMPTIFFQTVLDNQYWLGLRFLRLIYLVKLGDILQILNVFKTGSSFEMIGLIGTFLTVWLTSAGVVHLIENTGDPWSPISYQNNVTLNYFKCTYFLLVTMSTVGYGDITCNTYLGKIFTMMFIGVGLGLFASYLPAISNYVASNTKYNKEFIPVPGKKFVIVCGYITHESVSSFLRDFLHPDRNDNNTMVVFLSPSHPDVNIQTSLKKYETRACYFIGTIYSSIDADRMQINKADAVIILCNKKCANPDEEDAANITRVIAVKNYQERVRCIVQLIMNNNKVHLMNCPQWKKEYGDAIICINELKLGFMAQSCNAPGFSTLVGNLFGMRSNMVSDDIPENEQWKIAYMTGACNEIYCSYLSNSFVGMTFPQAVELCFEKLKLLLIAIELKTKSGKEFVINPMDKNLKLNRSTRGFFLAQNNRDSERALRYCSLCHKDLIEPENMVKCKCRKNRVNVQPSDTRVEIDPLYLLEVTPEDEKKGAQALTDDFFSNGTRPKFDQTGTFYWCESRPFSAAKMTSEEAASEKFYNHVVILVLSTKYSPSLELHRLVLPLRASNILPSMLKKVVILGNSDFLQREWLSLENFPDVHIVAGSPFNRQDLRTINVNTADMCILLSPGSTNTDDMEHEALSDRKVISLTLNLKAMQFETYKGYEIRQASLGDDSNTLFGSTMTFTEINPDDSPFSAKPVKESNSLKLITELIYNTNAMFLDQDDMNIYDDEHFYLTQPYACGSIFTVSVLDSLVSATYFNGDILTIVQNLVTGSVSSELDELMAEGISPSGSWETLEIAAVRNRCRIAQVDLCDGPLSEYGQCGTFGDLFLYALRTYSMICLGLFRLRDIHRLRTKSTKRYVITFPDFNFMLAPTDRVFVLMQFHALRKKRKSTFAKDSSSFF</sequence>
<evidence type="ECO:0000259" key="16">
    <source>
        <dbReference type="Pfam" id="PF21014"/>
    </source>
</evidence>
<evidence type="ECO:0000256" key="5">
    <source>
        <dbReference type="ARBA" id="ARBA00022826"/>
    </source>
</evidence>
<dbReference type="InterPro" id="IPR048735">
    <property type="entry name" value="Slowpoke-like_C"/>
</dbReference>
<dbReference type="Gene3D" id="3.40.50.720">
    <property type="entry name" value="NAD(P)-binding Rossmann-like Domain"/>
    <property type="match status" value="2"/>
</dbReference>
<dbReference type="GeneID" id="101236626"/>
<keyword evidence="2" id="KW-0813">Transport</keyword>
<feature type="transmembrane region" description="Helical" evidence="13">
    <location>
        <begin position="173"/>
        <end position="192"/>
    </location>
</feature>
<keyword evidence="7" id="KW-0630">Potassium</keyword>
<evidence type="ECO:0000259" key="17">
    <source>
        <dbReference type="Pfam" id="PF22614"/>
    </source>
</evidence>
<dbReference type="Pfam" id="PF03493">
    <property type="entry name" value="BK_channel_a"/>
    <property type="match status" value="1"/>
</dbReference>
<feature type="transmembrane region" description="Helical" evidence="13">
    <location>
        <begin position="21"/>
        <end position="37"/>
    </location>
</feature>
<evidence type="ECO:0000313" key="19">
    <source>
        <dbReference type="RefSeq" id="XP_065651377.1"/>
    </source>
</evidence>
<feature type="transmembrane region" description="Helical" evidence="13">
    <location>
        <begin position="49"/>
        <end position="67"/>
    </location>
</feature>